<dbReference type="PANTHER" id="PTHR42910:SF1">
    <property type="entry name" value="MAJOR FACILITATOR SUPERFAMILY (MFS) PROFILE DOMAIN-CONTAINING PROTEIN"/>
    <property type="match status" value="1"/>
</dbReference>
<feature type="transmembrane region" description="Helical" evidence="5">
    <location>
        <begin position="82"/>
        <end position="100"/>
    </location>
</feature>
<dbReference type="GO" id="GO:0005886">
    <property type="term" value="C:plasma membrane"/>
    <property type="evidence" value="ECO:0007669"/>
    <property type="project" value="UniProtKB-SubCell"/>
</dbReference>
<proteinExistence type="predicted"/>
<organism evidence="7 8">
    <name type="scientific">Kribbella voronezhensis</name>
    <dbReference type="NCBI Taxonomy" id="2512212"/>
    <lineage>
        <taxon>Bacteria</taxon>
        <taxon>Bacillati</taxon>
        <taxon>Actinomycetota</taxon>
        <taxon>Actinomycetes</taxon>
        <taxon>Propionibacteriales</taxon>
        <taxon>Kribbellaceae</taxon>
        <taxon>Kribbella</taxon>
    </lineage>
</organism>
<dbReference type="RefSeq" id="WP_133983552.1">
    <property type="nucleotide sequence ID" value="NZ_SOCE01000002.1"/>
</dbReference>
<keyword evidence="2 5" id="KW-0812">Transmembrane</keyword>
<evidence type="ECO:0000256" key="4">
    <source>
        <dbReference type="ARBA" id="ARBA00023136"/>
    </source>
</evidence>
<dbReference type="InterPro" id="IPR020846">
    <property type="entry name" value="MFS_dom"/>
</dbReference>
<dbReference type="Pfam" id="PF07690">
    <property type="entry name" value="MFS_1"/>
    <property type="match status" value="1"/>
</dbReference>
<keyword evidence="4 5" id="KW-0472">Membrane</keyword>
<evidence type="ECO:0000313" key="8">
    <source>
        <dbReference type="Proteomes" id="UP000295151"/>
    </source>
</evidence>
<feature type="domain" description="Major facilitator superfamily (MFS) profile" evidence="6">
    <location>
        <begin position="16"/>
        <end position="395"/>
    </location>
</feature>
<dbReference type="InterPro" id="IPR011701">
    <property type="entry name" value="MFS"/>
</dbReference>
<dbReference type="GO" id="GO:0022857">
    <property type="term" value="F:transmembrane transporter activity"/>
    <property type="evidence" value="ECO:0007669"/>
    <property type="project" value="InterPro"/>
</dbReference>
<feature type="transmembrane region" description="Helical" evidence="5">
    <location>
        <begin position="52"/>
        <end position="70"/>
    </location>
</feature>
<feature type="transmembrane region" description="Helical" evidence="5">
    <location>
        <begin position="283"/>
        <end position="300"/>
    </location>
</feature>
<evidence type="ECO:0000259" key="6">
    <source>
        <dbReference type="PROSITE" id="PS50850"/>
    </source>
</evidence>
<comment type="caution">
    <text evidence="7">The sequence shown here is derived from an EMBL/GenBank/DDBJ whole genome shotgun (WGS) entry which is preliminary data.</text>
</comment>
<protein>
    <submittedName>
        <fullName evidence="7">Putative MFS family arabinose efflux permease</fullName>
    </submittedName>
</protein>
<feature type="transmembrane region" description="Helical" evidence="5">
    <location>
        <begin position="12"/>
        <end position="32"/>
    </location>
</feature>
<sequence>MTLQDTTDQVGLSGAAVTFMSIAAALGTSTLYLLQPSVGQVAGSLGSPIGDIGLALACGPIGYLLGLLVLTPLVDRYSPRRVLAAQFLVLAIALGASAMVQDVAVLGLLIAITGTSSVVGSGMSSIVGRLAAPHRRGTILGIVTSGISAGIIAGRIVGGFLADRFGWRVTLLIFAGASAVFALLCARLLTDRQAAVSGSLFTTIRSIPGLFVRYATLRTAALRGALWFFGFCTVWSGLAVALAEPPFNYSPERIGFYGLAGLSGIAATQVAGRWTDRVGARKVILFGLALAVVATIVSAATLHLPAVTMACLALFDAGLFAAQVANQSTVLAIDPSAPARLNGGYMVVYFVGGSLGTAFGPSAVAWFGWGITALTTVAAMLIAALLTILSHASRGGRTKSPVIA</sequence>
<dbReference type="OrthoDB" id="9815356at2"/>
<reference evidence="7 8" key="1">
    <citation type="submission" date="2019-03" db="EMBL/GenBank/DDBJ databases">
        <title>Genomic Encyclopedia of Type Strains, Phase III (KMG-III): the genomes of soil and plant-associated and newly described type strains.</title>
        <authorList>
            <person name="Whitman W."/>
        </authorList>
    </citation>
    <scope>NUCLEOTIDE SEQUENCE [LARGE SCALE GENOMIC DNA]</scope>
    <source>
        <strain evidence="7 8">VKM Ac-2575</strain>
    </source>
</reference>
<evidence type="ECO:0000256" key="5">
    <source>
        <dbReference type="SAM" id="Phobius"/>
    </source>
</evidence>
<evidence type="ECO:0000256" key="1">
    <source>
        <dbReference type="ARBA" id="ARBA00004651"/>
    </source>
</evidence>
<evidence type="ECO:0000256" key="3">
    <source>
        <dbReference type="ARBA" id="ARBA00022989"/>
    </source>
</evidence>
<dbReference type="PANTHER" id="PTHR42910">
    <property type="entry name" value="TRANSPORTER SCO4007-RELATED"/>
    <property type="match status" value="1"/>
</dbReference>
<dbReference type="EMBL" id="SOCE01000002">
    <property type="protein sequence ID" value="TDU83962.1"/>
    <property type="molecule type" value="Genomic_DNA"/>
</dbReference>
<dbReference type="Gene3D" id="1.20.1250.20">
    <property type="entry name" value="MFS general substrate transporter like domains"/>
    <property type="match status" value="1"/>
</dbReference>
<feature type="transmembrane region" description="Helical" evidence="5">
    <location>
        <begin position="254"/>
        <end position="271"/>
    </location>
</feature>
<evidence type="ECO:0000256" key="2">
    <source>
        <dbReference type="ARBA" id="ARBA00022692"/>
    </source>
</evidence>
<name>A0A4R7SX74_9ACTN</name>
<dbReference type="PROSITE" id="PS50850">
    <property type="entry name" value="MFS"/>
    <property type="match status" value="1"/>
</dbReference>
<feature type="transmembrane region" description="Helical" evidence="5">
    <location>
        <begin position="139"/>
        <end position="161"/>
    </location>
</feature>
<keyword evidence="8" id="KW-1185">Reference proteome</keyword>
<dbReference type="SUPFAM" id="SSF103473">
    <property type="entry name" value="MFS general substrate transporter"/>
    <property type="match status" value="1"/>
</dbReference>
<dbReference type="Proteomes" id="UP000295151">
    <property type="component" value="Unassembled WGS sequence"/>
</dbReference>
<feature type="transmembrane region" description="Helical" evidence="5">
    <location>
        <begin position="366"/>
        <end position="389"/>
    </location>
</feature>
<accession>A0A4R7SX74</accession>
<comment type="subcellular location">
    <subcellularLocation>
        <location evidence="1">Cell membrane</location>
        <topology evidence="1">Multi-pass membrane protein</topology>
    </subcellularLocation>
</comment>
<feature type="transmembrane region" description="Helical" evidence="5">
    <location>
        <begin position="167"/>
        <end position="189"/>
    </location>
</feature>
<dbReference type="AlphaFoldDB" id="A0A4R7SX74"/>
<feature type="transmembrane region" description="Helical" evidence="5">
    <location>
        <begin position="220"/>
        <end position="242"/>
    </location>
</feature>
<evidence type="ECO:0000313" key="7">
    <source>
        <dbReference type="EMBL" id="TDU83962.1"/>
    </source>
</evidence>
<keyword evidence="3 5" id="KW-1133">Transmembrane helix</keyword>
<dbReference type="CDD" id="cd17324">
    <property type="entry name" value="MFS_NepI_like"/>
    <property type="match status" value="1"/>
</dbReference>
<gene>
    <name evidence="7" type="ORF">EV138_6426</name>
</gene>
<dbReference type="InterPro" id="IPR036259">
    <property type="entry name" value="MFS_trans_sf"/>
</dbReference>
<feature type="transmembrane region" description="Helical" evidence="5">
    <location>
        <begin position="106"/>
        <end position="127"/>
    </location>
</feature>